<evidence type="ECO:0000313" key="9">
    <source>
        <dbReference type="EMBL" id="MFC3104630.1"/>
    </source>
</evidence>
<dbReference type="Proteomes" id="UP001595462">
    <property type="component" value="Unassembled WGS sequence"/>
</dbReference>
<evidence type="ECO:0000256" key="6">
    <source>
        <dbReference type="ARBA" id="ARBA00022989"/>
    </source>
</evidence>
<organism evidence="9 10">
    <name type="scientific">Salinisphaera aquimarina</name>
    <dbReference type="NCBI Taxonomy" id="2094031"/>
    <lineage>
        <taxon>Bacteria</taxon>
        <taxon>Pseudomonadati</taxon>
        <taxon>Pseudomonadota</taxon>
        <taxon>Gammaproteobacteria</taxon>
        <taxon>Salinisphaerales</taxon>
        <taxon>Salinisphaeraceae</taxon>
        <taxon>Salinisphaera</taxon>
    </lineage>
</organism>
<evidence type="ECO:0000313" key="10">
    <source>
        <dbReference type="Proteomes" id="UP001595462"/>
    </source>
</evidence>
<accession>A0ABV7EPI8</accession>
<comment type="caution">
    <text evidence="9">The sequence shown here is derived from an EMBL/GenBank/DDBJ whole genome shotgun (WGS) entry which is preliminary data.</text>
</comment>
<dbReference type="RefSeq" id="WP_380689939.1">
    <property type="nucleotide sequence ID" value="NZ_JBHRSS010000004.1"/>
</dbReference>
<keyword evidence="8" id="KW-0460">Magnesium</keyword>
<sequence>MLINCVAYQEGRKLRDIGVDEIHAHVERPDCFVWVALQDADADELDRMKANFGLHELAVEDARDGHQRPKIEEYDDSLFAVIHTVDLVEDAFIWGEVAVFVGERYVLSVRNRSPRGFLGVRARCEREPHLLRKGSAFVLYALMDAVVDRYFPVVDALETELEALEEQIFVRGSERANIERLYQLKRQVMHVKHAVEPLIEASAHLHGGRVPAVCLDTKEYFRDVFDHLYRINGALDSIRDTITTAIQVNLSMVAIEESEVNKRLAAWAAIFAVAAVFAGIWGMNFRHMPELDWRYGYLVALAVMASVCGLLYYRFRRAGWL</sequence>
<comment type="similarity">
    <text evidence="2 8">Belongs to the CorA metal ion transporter (MIT) (TC 1.A.35) family.</text>
</comment>
<reference evidence="10" key="1">
    <citation type="journal article" date="2019" name="Int. J. Syst. Evol. Microbiol.">
        <title>The Global Catalogue of Microorganisms (GCM) 10K type strain sequencing project: providing services to taxonomists for standard genome sequencing and annotation.</title>
        <authorList>
            <consortium name="The Broad Institute Genomics Platform"/>
            <consortium name="The Broad Institute Genome Sequencing Center for Infectious Disease"/>
            <person name="Wu L."/>
            <person name="Ma J."/>
        </authorList>
    </citation>
    <scope>NUCLEOTIDE SEQUENCE [LARGE SCALE GENOMIC DNA]</scope>
    <source>
        <strain evidence="10">KCTC 52640</strain>
    </source>
</reference>
<dbReference type="NCBIfam" id="TIGR00383">
    <property type="entry name" value="corA"/>
    <property type="match status" value="1"/>
</dbReference>
<keyword evidence="7 8" id="KW-0472">Membrane</keyword>
<keyword evidence="3 8" id="KW-0813">Transport</keyword>
<keyword evidence="10" id="KW-1185">Reference proteome</keyword>
<protein>
    <recommendedName>
        <fullName evidence="8">Magnesium transport protein CorA</fullName>
    </recommendedName>
</protein>
<dbReference type="InterPro" id="IPR002523">
    <property type="entry name" value="MgTranspt_CorA/ZnTranspt_ZntB"/>
</dbReference>
<evidence type="ECO:0000256" key="3">
    <source>
        <dbReference type="ARBA" id="ARBA00022448"/>
    </source>
</evidence>
<keyword evidence="5 8" id="KW-0812">Transmembrane</keyword>
<dbReference type="Pfam" id="PF01544">
    <property type="entry name" value="CorA"/>
    <property type="match status" value="1"/>
</dbReference>
<dbReference type="InterPro" id="IPR045863">
    <property type="entry name" value="CorA_TM1_TM2"/>
</dbReference>
<evidence type="ECO:0000256" key="1">
    <source>
        <dbReference type="ARBA" id="ARBA00004651"/>
    </source>
</evidence>
<dbReference type="EMBL" id="JBHRSS010000004">
    <property type="protein sequence ID" value="MFC3104630.1"/>
    <property type="molecule type" value="Genomic_DNA"/>
</dbReference>
<dbReference type="PANTHER" id="PTHR46494">
    <property type="entry name" value="CORA FAMILY METAL ION TRANSPORTER (EUROFUNG)"/>
    <property type="match status" value="1"/>
</dbReference>
<dbReference type="Gene3D" id="1.20.58.340">
    <property type="entry name" value="Magnesium transport protein CorA, transmembrane region"/>
    <property type="match status" value="2"/>
</dbReference>
<proteinExistence type="inferred from homology"/>
<evidence type="ECO:0000256" key="5">
    <source>
        <dbReference type="ARBA" id="ARBA00022692"/>
    </source>
</evidence>
<dbReference type="PANTHER" id="PTHR46494:SF1">
    <property type="entry name" value="CORA FAMILY METAL ION TRANSPORTER (EUROFUNG)"/>
    <property type="match status" value="1"/>
</dbReference>
<dbReference type="InterPro" id="IPR045861">
    <property type="entry name" value="CorA_cytoplasmic_dom"/>
</dbReference>
<comment type="function">
    <text evidence="8">Mediates influx of magnesium ions.</text>
</comment>
<dbReference type="SUPFAM" id="SSF144083">
    <property type="entry name" value="Magnesium transport protein CorA, transmembrane region"/>
    <property type="match status" value="1"/>
</dbReference>
<name>A0ABV7EPI8_9GAMM</name>
<comment type="subcellular location">
    <subcellularLocation>
        <location evidence="1">Cell membrane</location>
        <topology evidence="1">Multi-pass membrane protein</topology>
    </subcellularLocation>
    <subcellularLocation>
        <location evidence="8">Membrane</location>
        <topology evidence="8">Multi-pass membrane protein</topology>
    </subcellularLocation>
</comment>
<keyword evidence="6 8" id="KW-1133">Transmembrane helix</keyword>
<feature type="transmembrane region" description="Helical" evidence="8">
    <location>
        <begin position="295"/>
        <end position="313"/>
    </location>
</feature>
<dbReference type="SUPFAM" id="SSF143865">
    <property type="entry name" value="CorA soluble domain-like"/>
    <property type="match status" value="1"/>
</dbReference>
<keyword evidence="4 8" id="KW-1003">Cell membrane</keyword>
<evidence type="ECO:0000256" key="2">
    <source>
        <dbReference type="ARBA" id="ARBA00009765"/>
    </source>
</evidence>
<dbReference type="CDD" id="cd12830">
    <property type="entry name" value="MtCorA-like"/>
    <property type="match status" value="1"/>
</dbReference>
<dbReference type="InterPro" id="IPR004488">
    <property type="entry name" value="Mg/Co-transport_prot_CorA"/>
</dbReference>
<evidence type="ECO:0000256" key="8">
    <source>
        <dbReference type="RuleBase" id="RU362010"/>
    </source>
</evidence>
<dbReference type="Gene3D" id="3.30.460.20">
    <property type="entry name" value="CorA soluble domain-like"/>
    <property type="match status" value="1"/>
</dbReference>
<gene>
    <name evidence="8 9" type="primary">corA</name>
    <name evidence="9" type="ORF">ACFOSU_12125</name>
</gene>
<keyword evidence="8" id="KW-0406">Ion transport</keyword>
<evidence type="ECO:0000256" key="4">
    <source>
        <dbReference type="ARBA" id="ARBA00022475"/>
    </source>
</evidence>
<evidence type="ECO:0000256" key="7">
    <source>
        <dbReference type="ARBA" id="ARBA00023136"/>
    </source>
</evidence>
<feature type="transmembrane region" description="Helical" evidence="8">
    <location>
        <begin position="264"/>
        <end position="283"/>
    </location>
</feature>